<dbReference type="EMBL" id="AMGV01000004">
    <property type="protein sequence ID" value="KEF57420.1"/>
    <property type="molecule type" value="Genomic_DNA"/>
</dbReference>
<keyword evidence="2" id="KW-0378">Hydrolase</keyword>
<dbReference type="VEuPathDB" id="FungiDB:A1O9_05337"/>
<dbReference type="InterPro" id="IPR023631">
    <property type="entry name" value="Amidase_dom"/>
</dbReference>
<dbReference type="AlphaFoldDB" id="A0A072PPI3"/>
<dbReference type="PANTHER" id="PTHR46072:SF11">
    <property type="entry name" value="AMIDASE-RELATED"/>
    <property type="match status" value="1"/>
</dbReference>
<dbReference type="Proteomes" id="UP000027920">
    <property type="component" value="Unassembled WGS sequence"/>
</dbReference>
<evidence type="ECO:0000256" key="2">
    <source>
        <dbReference type="ARBA" id="ARBA00022801"/>
    </source>
</evidence>
<dbReference type="GeneID" id="25280263"/>
<dbReference type="InterPro" id="IPR036928">
    <property type="entry name" value="AS_sf"/>
</dbReference>
<dbReference type="OrthoDB" id="6428749at2759"/>
<comment type="similarity">
    <text evidence="1">Belongs to the amidase family.</text>
</comment>
<evidence type="ECO:0000256" key="1">
    <source>
        <dbReference type="ARBA" id="ARBA00009199"/>
    </source>
</evidence>
<dbReference type="RefSeq" id="XP_013260010.1">
    <property type="nucleotide sequence ID" value="XM_013404556.1"/>
</dbReference>
<feature type="domain" description="Amidase" evidence="3">
    <location>
        <begin position="81"/>
        <end position="178"/>
    </location>
</feature>
<accession>A0A072PPI3</accession>
<dbReference type="SUPFAM" id="SSF75304">
    <property type="entry name" value="Amidase signature (AS) enzymes"/>
    <property type="match status" value="1"/>
</dbReference>
<proteinExistence type="inferred from homology"/>
<gene>
    <name evidence="4" type="ORF">A1O9_05337</name>
</gene>
<dbReference type="STRING" id="1182545.A0A072PPI3"/>
<organism evidence="4 5">
    <name type="scientific">Exophiala aquamarina CBS 119918</name>
    <dbReference type="NCBI Taxonomy" id="1182545"/>
    <lineage>
        <taxon>Eukaryota</taxon>
        <taxon>Fungi</taxon>
        <taxon>Dikarya</taxon>
        <taxon>Ascomycota</taxon>
        <taxon>Pezizomycotina</taxon>
        <taxon>Eurotiomycetes</taxon>
        <taxon>Chaetothyriomycetidae</taxon>
        <taxon>Chaetothyriales</taxon>
        <taxon>Herpotrichiellaceae</taxon>
        <taxon>Exophiala</taxon>
    </lineage>
</organism>
<name>A0A072PPI3_9EURO</name>
<sequence>MPVFECASITMSAQAVQTELKSKITQQWRLTETTLATTPRNITSIFRTCGILSARELEVTEVEDSTALLSTIHSKEWSAVEVVTSFCKRAASAQQLVNPLVDITFDEGIQRAKELDDCLQSSGEVVGPLHGLLISFKDLTDVEGMKIATGFVSLANRTSDTDAVVVQSLREAGAVVYCPVGRSLWDIELILRVWNDFEPWLYDPVVVAKRWDPVPIPWKIVVGVMYWDEVFKHYYPTGGKMFKDFLTESGEPAIPSVAKILDRATELSAPELTQLYK</sequence>
<dbReference type="PANTHER" id="PTHR46072">
    <property type="entry name" value="AMIDASE-RELATED-RELATED"/>
    <property type="match status" value="1"/>
</dbReference>
<dbReference type="Pfam" id="PF01425">
    <property type="entry name" value="Amidase"/>
    <property type="match status" value="1"/>
</dbReference>
<dbReference type="HOGENOM" id="CLU_1004842_0_0_1"/>
<dbReference type="GO" id="GO:0016787">
    <property type="term" value="F:hydrolase activity"/>
    <property type="evidence" value="ECO:0007669"/>
    <property type="project" value="UniProtKB-KW"/>
</dbReference>
<evidence type="ECO:0000259" key="3">
    <source>
        <dbReference type="Pfam" id="PF01425"/>
    </source>
</evidence>
<keyword evidence="5" id="KW-1185">Reference proteome</keyword>
<comment type="caution">
    <text evidence="4">The sequence shown here is derived from an EMBL/GenBank/DDBJ whole genome shotgun (WGS) entry which is preliminary data.</text>
</comment>
<reference evidence="4 5" key="1">
    <citation type="submission" date="2013-03" db="EMBL/GenBank/DDBJ databases">
        <title>The Genome Sequence of Exophiala aquamarina CBS 119918.</title>
        <authorList>
            <consortium name="The Broad Institute Genomics Platform"/>
            <person name="Cuomo C."/>
            <person name="de Hoog S."/>
            <person name="Gorbushina A."/>
            <person name="Walker B."/>
            <person name="Young S.K."/>
            <person name="Zeng Q."/>
            <person name="Gargeya S."/>
            <person name="Fitzgerald M."/>
            <person name="Haas B."/>
            <person name="Abouelleil A."/>
            <person name="Allen A.W."/>
            <person name="Alvarado L."/>
            <person name="Arachchi H.M."/>
            <person name="Berlin A.M."/>
            <person name="Chapman S.B."/>
            <person name="Gainer-Dewar J."/>
            <person name="Goldberg J."/>
            <person name="Griggs A."/>
            <person name="Gujja S."/>
            <person name="Hansen M."/>
            <person name="Howarth C."/>
            <person name="Imamovic A."/>
            <person name="Ireland A."/>
            <person name="Larimer J."/>
            <person name="McCowan C."/>
            <person name="Murphy C."/>
            <person name="Pearson M."/>
            <person name="Poon T.W."/>
            <person name="Priest M."/>
            <person name="Roberts A."/>
            <person name="Saif S."/>
            <person name="Shea T."/>
            <person name="Sisk P."/>
            <person name="Sykes S."/>
            <person name="Wortman J."/>
            <person name="Nusbaum C."/>
            <person name="Birren B."/>
        </authorList>
    </citation>
    <scope>NUCLEOTIDE SEQUENCE [LARGE SCALE GENOMIC DNA]</scope>
    <source>
        <strain evidence="4 5">CBS 119918</strain>
    </source>
</reference>
<evidence type="ECO:0000313" key="4">
    <source>
        <dbReference type="EMBL" id="KEF57420.1"/>
    </source>
</evidence>
<dbReference type="Gene3D" id="3.90.1300.10">
    <property type="entry name" value="Amidase signature (AS) domain"/>
    <property type="match status" value="1"/>
</dbReference>
<protein>
    <recommendedName>
        <fullName evidence="3">Amidase domain-containing protein</fullName>
    </recommendedName>
</protein>
<evidence type="ECO:0000313" key="5">
    <source>
        <dbReference type="Proteomes" id="UP000027920"/>
    </source>
</evidence>